<dbReference type="Proteomes" id="UP000050360">
    <property type="component" value="Unassembled WGS sequence"/>
</dbReference>
<dbReference type="AlphaFoldDB" id="A0A0N8KRL8"/>
<protein>
    <submittedName>
        <fullName evidence="1">DsrE/DsrF-like family protein</fullName>
    </submittedName>
</protein>
<dbReference type="EMBL" id="LKCM01000015">
    <property type="protein sequence ID" value="KPQ45298.1"/>
    <property type="molecule type" value="Genomic_DNA"/>
</dbReference>
<organism evidence="1 2">
    <name type="scientific">Candidatus Methanoperedens nitratireducens</name>
    <dbReference type="NCBI Taxonomy" id="1392998"/>
    <lineage>
        <taxon>Archaea</taxon>
        <taxon>Methanobacteriati</taxon>
        <taxon>Methanobacteriota</taxon>
        <taxon>Stenosarchaea group</taxon>
        <taxon>Methanomicrobia</taxon>
        <taxon>Methanosarcinales</taxon>
        <taxon>ANME-2 cluster</taxon>
        <taxon>Candidatus Methanoperedentaceae</taxon>
        <taxon>Candidatus Methanoperedens</taxon>
    </lineage>
</organism>
<reference evidence="1 2" key="1">
    <citation type="submission" date="2015-09" db="EMBL/GenBank/DDBJ databases">
        <title>A metagenomics-based metabolic model of nitrate-dependent anaerobic oxidation of methane by Methanoperedens-like archaea.</title>
        <authorList>
            <person name="Arshad A."/>
            <person name="Speth D.R."/>
            <person name="De Graaf R.M."/>
            <person name="Op Den Camp H.J."/>
            <person name="Jetten M.S."/>
            <person name="Welte C.U."/>
        </authorList>
    </citation>
    <scope>NUCLEOTIDE SEQUENCE [LARGE SCALE GENOMIC DNA]</scope>
</reference>
<sequence length="107" mass="11866">MTNLLLVLSKDPYTTETPDLVLDIGLNAKEKGNDVSLYLIEDGITAARKSEFGNKLAAAQKKGIKIYADDKAVLSRSLTNKLIGGVEIKEIGTLLDYIMEYDRVVWF</sequence>
<proteinExistence type="predicted"/>
<accession>A0A0N8KRL8</accession>
<name>A0A0N8KRL8_9EURY</name>
<dbReference type="Gene3D" id="3.40.1260.10">
    <property type="entry name" value="DsrEFH-like"/>
    <property type="match status" value="1"/>
</dbReference>
<dbReference type="InterPro" id="IPR003787">
    <property type="entry name" value="Sulphur_relay_DsrE/F-like"/>
</dbReference>
<comment type="caution">
    <text evidence="1">The sequence shown here is derived from an EMBL/GenBank/DDBJ whole genome shotgun (WGS) entry which is preliminary data.</text>
</comment>
<dbReference type="SUPFAM" id="SSF75169">
    <property type="entry name" value="DsrEFH-like"/>
    <property type="match status" value="1"/>
</dbReference>
<evidence type="ECO:0000313" key="1">
    <source>
        <dbReference type="EMBL" id="KPQ45298.1"/>
    </source>
</evidence>
<dbReference type="Pfam" id="PF02635">
    <property type="entry name" value="DsrE"/>
    <property type="match status" value="1"/>
</dbReference>
<evidence type="ECO:0000313" key="2">
    <source>
        <dbReference type="Proteomes" id="UP000050360"/>
    </source>
</evidence>
<gene>
    <name evidence="1" type="ORF">MPEBLZ_00179</name>
</gene>
<dbReference type="InterPro" id="IPR027396">
    <property type="entry name" value="DsrEFH-like"/>
</dbReference>